<feature type="domain" description="NAD(P)-binding" evidence="1">
    <location>
        <begin position="7"/>
        <end position="149"/>
    </location>
</feature>
<proteinExistence type="predicted"/>
<evidence type="ECO:0000313" key="3">
    <source>
        <dbReference type="Proteomes" id="UP000216001"/>
    </source>
</evidence>
<name>A0A264VQP0_PRORE</name>
<dbReference type="PANTHER" id="PTHR14097:SF7">
    <property type="entry name" value="OXIDOREDUCTASE HTATIP2"/>
    <property type="match status" value="1"/>
</dbReference>
<dbReference type="RefSeq" id="WP_094962094.1">
    <property type="nucleotide sequence ID" value="NZ_CP098040.1"/>
</dbReference>
<dbReference type="InterPro" id="IPR016040">
    <property type="entry name" value="NAD(P)-bd_dom"/>
</dbReference>
<accession>A0A264VQP0</accession>
<dbReference type="Proteomes" id="UP000216001">
    <property type="component" value="Unassembled WGS sequence"/>
</dbReference>
<dbReference type="SUPFAM" id="SSF51735">
    <property type="entry name" value="NAD(P)-binding Rossmann-fold domains"/>
    <property type="match status" value="1"/>
</dbReference>
<reference evidence="2 3" key="1">
    <citation type="submission" date="2017-07" db="EMBL/GenBank/DDBJ databases">
        <title>blaIMP-27 on transferable plasmids in Proteus mirabilis and Providencia rettgeri.</title>
        <authorList>
            <person name="Potter R."/>
        </authorList>
    </citation>
    <scope>NUCLEOTIDE SEQUENCE [LARGE SCALE GENOMIC DNA]</scope>
    <source>
        <strain evidence="2 3">PR1</strain>
    </source>
</reference>
<dbReference type="EMBL" id="NOWC01000019">
    <property type="protein sequence ID" value="OZS73678.1"/>
    <property type="molecule type" value="Genomic_DNA"/>
</dbReference>
<evidence type="ECO:0000313" key="2">
    <source>
        <dbReference type="EMBL" id="OZS73678.1"/>
    </source>
</evidence>
<dbReference type="Gene3D" id="3.40.50.720">
    <property type="entry name" value="NAD(P)-binding Rossmann-like Domain"/>
    <property type="match status" value="1"/>
</dbReference>
<organism evidence="2 3">
    <name type="scientific">Providencia rettgeri</name>
    <dbReference type="NCBI Taxonomy" id="587"/>
    <lineage>
        <taxon>Bacteria</taxon>
        <taxon>Pseudomonadati</taxon>
        <taxon>Pseudomonadota</taxon>
        <taxon>Gammaproteobacteria</taxon>
        <taxon>Enterobacterales</taxon>
        <taxon>Morganellaceae</taxon>
        <taxon>Providencia</taxon>
    </lineage>
</organism>
<dbReference type="Pfam" id="PF13460">
    <property type="entry name" value="NAD_binding_10"/>
    <property type="match status" value="1"/>
</dbReference>
<sequence>MKILLLGATGLVGSHVLSLALADSRVTQVIAPTRHALAEHEKLQAPIVDFNHLPDEAALWEVDAVICALGSTLKAAGSKAAFRQVDYTYPLTCAKLAKKWGCPTFVLTSALGSNAKSPFFYSRVKGQLEQDLRSLGFDSLTLVRPNVIRGDRQKVRLGEVVVIRIISCLSSILPASCQVSPATNIAKALFEAAINPTKGVRVISSKQLI</sequence>
<evidence type="ECO:0000259" key="1">
    <source>
        <dbReference type="Pfam" id="PF13460"/>
    </source>
</evidence>
<dbReference type="InterPro" id="IPR036291">
    <property type="entry name" value="NAD(P)-bd_dom_sf"/>
</dbReference>
<dbReference type="AlphaFoldDB" id="A0A264VQP0"/>
<comment type="caution">
    <text evidence="2">The sequence shown here is derived from an EMBL/GenBank/DDBJ whole genome shotgun (WGS) entry which is preliminary data.</text>
</comment>
<gene>
    <name evidence="2" type="ORF">CHI95_15290</name>
</gene>
<protein>
    <submittedName>
        <fullName evidence="2">NAD-dependent dehydratase</fullName>
    </submittedName>
</protein>
<dbReference type="PANTHER" id="PTHR14097">
    <property type="entry name" value="OXIDOREDUCTASE HTATIP2"/>
    <property type="match status" value="1"/>
</dbReference>
<dbReference type="STRING" id="587.RB151_029630"/>